<dbReference type="AlphaFoldDB" id="A0A1W1D324"/>
<dbReference type="InterPro" id="IPR035890">
    <property type="entry name" value="Anti-sigma-28_factor_FlgM_sf"/>
</dbReference>
<proteinExistence type="predicted"/>
<evidence type="ECO:0000259" key="2">
    <source>
        <dbReference type="Pfam" id="PF04316"/>
    </source>
</evidence>
<feature type="region of interest" description="Disordered" evidence="1">
    <location>
        <begin position="1"/>
        <end position="38"/>
    </location>
</feature>
<feature type="domain" description="Anti-sigma-28 factor FlgM C-terminal" evidence="2">
    <location>
        <begin position="19"/>
        <end position="64"/>
    </location>
</feature>
<accession>A0A1W1D324</accession>
<dbReference type="Pfam" id="PF04316">
    <property type="entry name" value="FlgM"/>
    <property type="match status" value="1"/>
</dbReference>
<feature type="compositionally biased region" description="Polar residues" evidence="1">
    <location>
        <begin position="1"/>
        <end position="19"/>
    </location>
</feature>
<dbReference type="InterPro" id="IPR031316">
    <property type="entry name" value="FlgM_C"/>
</dbReference>
<protein>
    <recommendedName>
        <fullName evidence="2">Anti-sigma-28 factor FlgM C-terminal domain-containing protein</fullName>
    </recommendedName>
</protein>
<evidence type="ECO:0000313" key="3">
    <source>
        <dbReference type="EMBL" id="SFV75041.1"/>
    </source>
</evidence>
<organism evidence="3">
    <name type="scientific">hydrothermal vent metagenome</name>
    <dbReference type="NCBI Taxonomy" id="652676"/>
    <lineage>
        <taxon>unclassified sequences</taxon>
        <taxon>metagenomes</taxon>
        <taxon>ecological metagenomes</taxon>
    </lineage>
</organism>
<sequence>MITRTNSSVIRNAYTSQTNEVKEQEQTKSTRVTKQGDKSRVEALRDAINSGEYKVNLNKLSEMIADGLM</sequence>
<dbReference type="SUPFAM" id="SSF101498">
    <property type="entry name" value="Anti-sigma factor FlgM"/>
    <property type="match status" value="1"/>
</dbReference>
<gene>
    <name evidence="3" type="ORF">MNB_SM-3-217</name>
</gene>
<reference evidence="3" key="1">
    <citation type="submission" date="2016-10" db="EMBL/GenBank/DDBJ databases">
        <authorList>
            <person name="de Groot N.N."/>
        </authorList>
    </citation>
    <scope>NUCLEOTIDE SEQUENCE</scope>
</reference>
<name>A0A1W1D324_9ZZZZ</name>
<dbReference type="EMBL" id="FPHP01000014">
    <property type="protein sequence ID" value="SFV75041.1"/>
    <property type="molecule type" value="Genomic_DNA"/>
</dbReference>
<feature type="compositionally biased region" description="Basic and acidic residues" evidence="1">
    <location>
        <begin position="20"/>
        <end position="38"/>
    </location>
</feature>
<evidence type="ECO:0000256" key="1">
    <source>
        <dbReference type="SAM" id="MobiDB-lite"/>
    </source>
</evidence>